<dbReference type="EMBL" id="JAHHHD010000028">
    <property type="protein sequence ID" value="MBW4660963.1"/>
    <property type="molecule type" value="Genomic_DNA"/>
</dbReference>
<dbReference type="AlphaFoldDB" id="A0A951QGU5"/>
<name>A0A951QGU5_9CYAN</name>
<protein>
    <submittedName>
        <fullName evidence="1">Uncharacterized protein</fullName>
    </submittedName>
</protein>
<dbReference type="Proteomes" id="UP000757435">
    <property type="component" value="Unassembled WGS sequence"/>
</dbReference>
<comment type="caution">
    <text evidence="1">The sequence shown here is derived from an EMBL/GenBank/DDBJ whole genome shotgun (WGS) entry which is preliminary data.</text>
</comment>
<evidence type="ECO:0000313" key="1">
    <source>
        <dbReference type="EMBL" id="MBW4660963.1"/>
    </source>
</evidence>
<reference evidence="1" key="1">
    <citation type="submission" date="2021-05" db="EMBL/GenBank/DDBJ databases">
        <authorList>
            <person name="Pietrasiak N."/>
            <person name="Ward R."/>
            <person name="Stajich J.E."/>
            <person name="Kurbessoian T."/>
        </authorList>
    </citation>
    <scope>NUCLEOTIDE SEQUENCE</scope>
    <source>
        <strain evidence="1">UHER 2000/2452</strain>
    </source>
</reference>
<proteinExistence type="predicted"/>
<reference evidence="1" key="2">
    <citation type="journal article" date="2022" name="Microbiol. Resour. Announc.">
        <title>Metagenome Sequencing to Explore Phylogenomics of Terrestrial Cyanobacteria.</title>
        <authorList>
            <person name="Ward R.D."/>
            <person name="Stajich J.E."/>
            <person name="Johansen J.R."/>
            <person name="Huntemann M."/>
            <person name="Clum A."/>
            <person name="Foster B."/>
            <person name="Foster B."/>
            <person name="Roux S."/>
            <person name="Palaniappan K."/>
            <person name="Varghese N."/>
            <person name="Mukherjee S."/>
            <person name="Reddy T.B.K."/>
            <person name="Daum C."/>
            <person name="Copeland A."/>
            <person name="Chen I.A."/>
            <person name="Ivanova N.N."/>
            <person name="Kyrpides N.C."/>
            <person name="Shapiro N."/>
            <person name="Eloe-Fadrosh E.A."/>
            <person name="Pietrasiak N."/>
        </authorList>
    </citation>
    <scope>NUCLEOTIDE SEQUENCE</scope>
    <source>
        <strain evidence="1">UHER 2000/2452</strain>
    </source>
</reference>
<organism evidence="1 2">
    <name type="scientific">Drouetiella hepatica Uher 2000/2452</name>
    <dbReference type="NCBI Taxonomy" id="904376"/>
    <lineage>
        <taxon>Bacteria</taxon>
        <taxon>Bacillati</taxon>
        <taxon>Cyanobacteriota</taxon>
        <taxon>Cyanophyceae</taxon>
        <taxon>Oculatellales</taxon>
        <taxon>Oculatellaceae</taxon>
        <taxon>Drouetiella</taxon>
    </lineage>
</organism>
<accession>A0A951QGU5</accession>
<gene>
    <name evidence="1" type="ORF">KME15_19990</name>
</gene>
<evidence type="ECO:0000313" key="2">
    <source>
        <dbReference type="Proteomes" id="UP000757435"/>
    </source>
</evidence>
<sequence>MSSKYAEAAHQIALEVHAHLVRSLDLPTPFRSTDPLSGERYAILTPQDLSSGEMPSELYLNCTFFASGGFSDYWQACQWAIGMGMNLDSLLPQVGRHINRRSIFSGIERSGNISTGNPRAPLQQPQGQQSHIWIVDVVCPCRIKLLVFRDPVLGHR</sequence>